<dbReference type="InterPro" id="IPR036680">
    <property type="entry name" value="SPOR-like_sf"/>
</dbReference>
<evidence type="ECO:0000259" key="1">
    <source>
        <dbReference type="PROSITE" id="PS51724"/>
    </source>
</evidence>
<accession>A0A4Q2UBK6</accession>
<dbReference type="Pfam" id="PF05036">
    <property type="entry name" value="SPOR"/>
    <property type="match status" value="1"/>
</dbReference>
<dbReference type="EMBL" id="SBLB01000015">
    <property type="protein sequence ID" value="RYC66423.1"/>
    <property type="molecule type" value="Genomic_DNA"/>
</dbReference>
<dbReference type="PROSITE" id="PS51724">
    <property type="entry name" value="SPOR"/>
    <property type="match status" value="1"/>
</dbReference>
<dbReference type="InterPro" id="IPR041268">
    <property type="entry name" value="HU-CCDC81_bac_2"/>
</dbReference>
<dbReference type="Gene3D" id="3.30.70.1070">
    <property type="entry name" value="Sporulation related repeat"/>
    <property type="match status" value="1"/>
</dbReference>
<gene>
    <name evidence="2" type="ORF">EQG79_29915</name>
</gene>
<dbReference type="AlphaFoldDB" id="A0A4Q2UBK6"/>
<name>A0A4Q2UBK6_9BACT</name>
<evidence type="ECO:0000313" key="2">
    <source>
        <dbReference type="EMBL" id="RYC66423.1"/>
    </source>
</evidence>
<dbReference type="InterPro" id="IPR040495">
    <property type="entry name" value="HU-CCDC81_bac_1"/>
</dbReference>
<evidence type="ECO:0000313" key="3">
    <source>
        <dbReference type="Proteomes" id="UP000290407"/>
    </source>
</evidence>
<sequence length="373" mass="40437">MASVNEYLKKLLYQYDCVVVPELGAFLTHYQPASFTEESGLFLPPRKRVAFNEALRLDDGILANYIMLHEPVTRELAQRHISQFVSELRSQVELTDRFELDGIGSFSHNDEGRLQFEPNLRHNFFGEAYGMSAISATAINRQLQPQPSIEAVPVTAAGPVLVRDEEATLTPLRPARPYWRIAAATLLVGSLGLVSYFSVIKPGQPQQSSVDPANLFRIPDNWFSKSAPNTESSKVVVVEKAVPNPSATAAKPEVNLPADVAPVAKPVAKAEPATQPAATPTVSKQPVEVAAKPVRTGPHFTVIAGSFASKRNALRLRRQLRKAGYVDAFIIMPAAKGQLYKVAASGSADRAEAVASATAITELAGTTAWILKN</sequence>
<proteinExistence type="predicted"/>
<dbReference type="GO" id="GO:0042834">
    <property type="term" value="F:peptidoglycan binding"/>
    <property type="evidence" value="ECO:0007669"/>
    <property type="project" value="InterPro"/>
</dbReference>
<keyword evidence="3" id="KW-1185">Reference proteome</keyword>
<reference evidence="2 3" key="1">
    <citation type="submission" date="2019-01" db="EMBL/GenBank/DDBJ databases">
        <title>Spirosoma flava sp. nov., a propanil-degrading bacterium isolated from herbicide-contaminated soil.</title>
        <authorList>
            <person name="Zhang L."/>
            <person name="Jiang J.-D."/>
        </authorList>
    </citation>
    <scope>NUCLEOTIDE SEQUENCE [LARGE SCALE GENOMIC DNA]</scope>
    <source>
        <strain evidence="2 3">TY50</strain>
    </source>
</reference>
<feature type="domain" description="SPOR" evidence="1">
    <location>
        <begin position="294"/>
        <end position="373"/>
    </location>
</feature>
<dbReference type="Pfam" id="PF18175">
    <property type="entry name" value="HU-CCDC81_bac_2"/>
    <property type="match status" value="1"/>
</dbReference>
<dbReference type="Pfam" id="PF18174">
    <property type="entry name" value="HU-CCDC81_bac_1"/>
    <property type="match status" value="1"/>
</dbReference>
<dbReference type="Proteomes" id="UP000290407">
    <property type="component" value="Unassembled WGS sequence"/>
</dbReference>
<dbReference type="InterPro" id="IPR007730">
    <property type="entry name" value="SPOR-like_dom"/>
</dbReference>
<dbReference type="RefSeq" id="WP_077919830.1">
    <property type="nucleotide sequence ID" value="NZ_SBLB01000015.1"/>
</dbReference>
<organism evidence="2 3">
    <name type="scientific">Spirosoma sordidisoli</name>
    <dbReference type="NCBI Taxonomy" id="2502893"/>
    <lineage>
        <taxon>Bacteria</taxon>
        <taxon>Pseudomonadati</taxon>
        <taxon>Bacteroidota</taxon>
        <taxon>Cytophagia</taxon>
        <taxon>Cytophagales</taxon>
        <taxon>Cytophagaceae</taxon>
        <taxon>Spirosoma</taxon>
    </lineage>
</organism>
<dbReference type="SUPFAM" id="SSF110997">
    <property type="entry name" value="Sporulation related repeat"/>
    <property type="match status" value="1"/>
</dbReference>
<comment type="caution">
    <text evidence="2">The sequence shown here is derived from an EMBL/GenBank/DDBJ whole genome shotgun (WGS) entry which is preliminary data.</text>
</comment>
<protein>
    <submittedName>
        <fullName evidence="2">SPOR domain-containing protein</fullName>
    </submittedName>
</protein>